<comment type="similarity">
    <text evidence="1">Belongs to the bacterial ribosomal protein bTHX family.</text>
</comment>
<dbReference type="Proteomes" id="UP000323632">
    <property type="component" value="Unassembled WGS sequence"/>
</dbReference>
<gene>
    <name evidence="5" type="ORF">F0919_00950</name>
</gene>
<keyword evidence="2 5" id="KW-0689">Ribosomal protein</keyword>
<evidence type="ECO:0000256" key="4">
    <source>
        <dbReference type="SAM" id="MobiDB-lite"/>
    </source>
</evidence>
<dbReference type="GO" id="GO:1990904">
    <property type="term" value="C:ribonucleoprotein complex"/>
    <property type="evidence" value="ECO:0007669"/>
    <property type="project" value="UniProtKB-KW"/>
</dbReference>
<evidence type="ECO:0000256" key="2">
    <source>
        <dbReference type="ARBA" id="ARBA00022980"/>
    </source>
</evidence>
<organism evidence="5 6">
    <name type="scientific">Taibaiella lutea</name>
    <dbReference type="NCBI Taxonomy" id="2608001"/>
    <lineage>
        <taxon>Bacteria</taxon>
        <taxon>Pseudomonadati</taxon>
        <taxon>Bacteroidota</taxon>
        <taxon>Chitinophagia</taxon>
        <taxon>Chitinophagales</taxon>
        <taxon>Chitinophagaceae</taxon>
        <taxon>Taibaiella</taxon>
    </lineage>
</organism>
<feature type="region of interest" description="Disordered" evidence="4">
    <location>
        <begin position="1"/>
        <end position="37"/>
    </location>
</feature>
<dbReference type="InterPro" id="IPR030826">
    <property type="entry name" value="Ribosomal_bTHX/bTHXc/bTHXm"/>
</dbReference>
<dbReference type="InterPro" id="IPR031414">
    <property type="entry name" value="Ribosomal_bTHX"/>
</dbReference>
<name>A0A5M6CMN2_9BACT</name>
<sequence>MGRGDNRTKKGKIFSGTFGNVRPAKVRKTAAAKKAKA</sequence>
<evidence type="ECO:0000256" key="3">
    <source>
        <dbReference type="ARBA" id="ARBA00023274"/>
    </source>
</evidence>
<reference evidence="5 6" key="1">
    <citation type="submission" date="2019-09" db="EMBL/GenBank/DDBJ databases">
        <title>Genome sequence and assembly of Taibaiella sp.</title>
        <authorList>
            <person name="Chhetri G."/>
        </authorList>
    </citation>
    <scope>NUCLEOTIDE SEQUENCE [LARGE SCALE GENOMIC DNA]</scope>
    <source>
        <strain evidence="5 6">KVB11</strain>
    </source>
</reference>
<evidence type="ECO:0000256" key="1">
    <source>
        <dbReference type="ARBA" id="ARBA00010834"/>
    </source>
</evidence>
<evidence type="ECO:0000313" key="5">
    <source>
        <dbReference type="EMBL" id="KAA5536266.1"/>
    </source>
</evidence>
<proteinExistence type="inferred from homology"/>
<accession>A0A5M6CMN2</accession>
<dbReference type="AlphaFoldDB" id="A0A5M6CMN2"/>
<keyword evidence="6" id="KW-1185">Reference proteome</keyword>
<dbReference type="RefSeq" id="WP_150030839.1">
    <property type="nucleotide sequence ID" value="NZ_VWSH01000001.1"/>
</dbReference>
<protein>
    <submittedName>
        <fullName evidence="5">30S ribosomal protein THX</fullName>
    </submittedName>
</protein>
<dbReference type="EMBL" id="VWSH01000001">
    <property type="protein sequence ID" value="KAA5536266.1"/>
    <property type="molecule type" value="Genomic_DNA"/>
</dbReference>
<keyword evidence="3" id="KW-0687">Ribonucleoprotein</keyword>
<dbReference type="GO" id="GO:0005840">
    <property type="term" value="C:ribosome"/>
    <property type="evidence" value="ECO:0007669"/>
    <property type="project" value="UniProtKB-KW"/>
</dbReference>
<evidence type="ECO:0000313" key="6">
    <source>
        <dbReference type="Proteomes" id="UP000323632"/>
    </source>
</evidence>
<comment type="caution">
    <text evidence="5">The sequence shown here is derived from an EMBL/GenBank/DDBJ whole genome shotgun (WGS) entry which is preliminary data.</text>
</comment>
<feature type="compositionally biased region" description="Basic residues" evidence="4">
    <location>
        <begin position="24"/>
        <end position="37"/>
    </location>
</feature>
<dbReference type="NCBIfam" id="TIGR04560">
    <property type="entry name" value="ribo_THX"/>
    <property type="match status" value="1"/>
</dbReference>
<dbReference type="Pfam" id="PF17070">
    <property type="entry name" value="Thx"/>
    <property type="match status" value="1"/>
</dbReference>